<organism evidence="2 3">
    <name type="scientific">Hymenobacter amundsenii</name>
    <dbReference type="NCBI Taxonomy" id="2006685"/>
    <lineage>
        <taxon>Bacteria</taxon>
        <taxon>Pseudomonadati</taxon>
        <taxon>Bacteroidota</taxon>
        <taxon>Cytophagia</taxon>
        <taxon>Cytophagales</taxon>
        <taxon>Hymenobacteraceae</taxon>
        <taxon>Hymenobacter</taxon>
    </lineage>
</organism>
<name>A0A246FHB0_9BACT</name>
<feature type="signal peptide" evidence="1">
    <location>
        <begin position="1"/>
        <end position="24"/>
    </location>
</feature>
<feature type="chain" id="PRO_5013145637" description="Outer membrane protein beta-barrel domain-containing protein" evidence="1">
    <location>
        <begin position="25"/>
        <end position="247"/>
    </location>
</feature>
<gene>
    <name evidence="2" type="ORF">CDA63_16900</name>
</gene>
<dbReference type="EMBL" id="NIRR01000038">
    <property type="protein sequence ID" value="OWP61923.1"/>
    <property type="molecule type" value="Genomic_DNA"/>
</dbReference>
<evidence type="ECO:0008006" key="4">
    <source>
        <dbReference type="Google" id="ProtNLM"/>
    </source>
</evidence>
<accession>A0A246FHB0</accession>
<evidence type="ECO:0000256" key="1">
    <source>
        <dbReference type="SAM" id="SignalP"/>
    </source>
</evidence>
<evidence type="ECO:0000313" key="3">
    <source>
        <dbReference type="Proteomes" id="UP000197277"/>
    </source>
</evidence>
<dbReference type="AlphaFoldDB" id="A0A246FHB0"/>
<reference evidence="2 3" key="1">
    <citation type="submission" date="2017-06" db="EMBL/GenBank/DDBJ databases">
        <title>Hymenobacter amundsenii sp. nov. isolated from regoliths in Antarctica.</title>
        <authorList>
            <person name="Sedlacek I."/>
            <person name="Kralova S."/>
            <person name="Pantucek R."/>
            <person name="Svec P."/>
            <person name="Holochova P."/>
            <person name="Stankova E."/>
            <person name="Vrbovska V."/>
            <person name="Busse H.-J."/>
        </authorList>
    </citation>
    <scope>NUCLEOTIDE SEQUENCE [LARGE SCALE GENOMIC DNA]</scope>
    <source>
        <strain evidence="2 3">CCM 8682</strain>
    </source>
</reference>
<proteinExistence type="predicted"/>
<dbReference type="OrthoDB" id="9857662at2"/>
<evidence type="ECO:0000313" key="2">
    <source>
        <dbReference type="EMBL" id="OWP61923.1"/>
    </source>
</evidence>
<comment type="caution">
    <text evidence="2">The sequence shown here is derived from an EMBL/GenBank/DDBJ whole genome shotgun (WGS) entry which is preliminary data.</text>
</comment>
<keyword evidence="3" id="KW-1185">Reference proteome</keyword>
<protein>
    <recommendedName>
        <fullName evidence="4">Outer membrane protein beta-barrel domain-containing protein</fullName>
    </recommendedName>
</protein>
<dbReference type="Proteomes" id="UP000197277">
    <property type="component" value="Unassembled WGS sequence"/>
</dbReference>
<dbReference type="RefSeq" id="WP_088465642.1">
    <property type="nucleotide sequence ID" value="NZ_NIRR01000038.1"/>
</dbReference>
<sequence length="247" mass="27141">MLKTPFFPLGLAVLLGWHVPSATAQQIKYGVSAGLVRSFVYPQGFSTKPQYDYVRAEGQWGYQVGAHAEHALGPKTAVDAGLRFLSTATRYDLFAVVPTAFQVTYMWRAARQHYRFSTGLTQVLAARGTKELRVFGGLATGLEVQQLQYEGTAFSMYNLQANDLSVTFDYQEPERAWVAGLEAGAGLRLYHGVDLNLRYTYNFTPTAPIAYTSAIAYTGAAGSPRNTTGVVRGRPTFAAAELVIWFN</sequence>
<keyword evidence="1" id="KW-0732">Signal</keyword>